<sequence>MCFTEQKRAYKGAISYPQNDQLRVLQDAQKYAFSLFHQNGDDENVNKDFALLCQHKDLIKYDHHTPVLTLGTVVKSNNEEGSYYVCIQQRCDSVRVDEQQARRFLFLSLSIVNQDSKFDFITPDGDKLKLGKSIYDMRTVKFSGSSEGTVKAEEESEKMYFVPFYYSEELTEKFEFIFELKDLYAQRIVVQYSSSLSRVGLDEPEWIRLS</sequence>
<organism evidence="1 2">
    <name type="scientific">Marinomonas primoryensis</name>
    <dbReference type="NCBI Taxonomy" id="178399"/>
    <lineage>
        <taxon>Bacteria</taxon>
        <taxon>Pseudomonadati</taxon>
        <taxon>Pseudomonadota</taxon>
        <taxon>Gammaproteobacteria</taxon>
        <taxon>Oceanospirillales</taxon>
        <taxon>Oceanospirillaceae</taxon>
        <taxon>Marinomonas</taxon>
    </lineage>
</organism>
<gene>
    <name evidence="1" type="ORF">A8139_09895</name>
</gene>
<name>A0A2Z4PRU5_9GAMM</name>
<dbReference type="Proteomes" id="UP000249898">
    <property type="component" value="Chromosome"/>
</dbReference>
<dbReference type="AlphaFoldDB" id="A0A2Z4PRU5"/>
<dbReference type="RefSeq" id="WP_112137781.1">
    <property type="nucleotide sequence ID" value="NZ_CP016181.1"/>
</dbReference>
<evidence type="ECO:0000313" key="1">
    <source>
        <dbReference type="EMBL" id="AWY00276.1"/>
    </source>
</evidence>
<protein>
    <submittedName>
        <fullName evidence="1">Uncharacterized protein</fullName>
    </submittedName>
</protein>
<proteinExistence type="predicted"/>
<evidence type="ECO:0000313" key="2">
    <source>
        <dbReference type="Proteomes" id="UP000249898"/>
    </source>
</evidence>
<dbReference type="EMBL" id="CP016181">
    <property type="protein sequence ID" value="AWY00276.1"/>
    <property type="molecule type" value="Genomic_DNA"/>
</dbReference>
<dbReference type="OrthoDB" id="7605462at2"/>
<reference evidence="1 2" key="1">
    <citation type="submission" date="2016-06" db="EMBL/GenBank/DDBJ databases">
        <title>The sequenced genome of the ice-adhering bacterium Marinomonas primoryensis, from Antarctica.</title>
        <authorList>
            <person name="Graham L."/>
            <person name="Vance T.D.R."/>
            <person name="Davies P.L."/>
        </authorList>
    </citation>
    <scope>NUCLEOTIDE SEQUENCE [LARGE SCALE GENOMIC DNA]</scope>
    <source>
        <strain evidence="1 2">AceL</strain>
    </source>
</reference>
<accession>A0A2Z4PRU5</accession>